<name>A0A9P0YUW0_CUSEU</name>
<comment type="caution">
    <text evidence="2">The sequence shown here is derived from an EMBL/GenBank/DDBJ whole genome shotgun (WGS) entry which is preliminary data.</text>
</comment>
<proteinExistence type="predicted"/>
<protein>
    <submittedName>
        <fullName evidence="2">Uncharacterized protein</fullName>
    </submittedName>
</protein>
<evidence type="ECO:0000313" key="3">
    <source>
        <dbReference type="Proteomes" id="UP001152484"/>
    </source>
</evidence>
<feature type="compositionally biased region" description="Polar residues" evidence="1">
    <location>
        <begin position="1"/>
        <end position="16"/>
    </location>
</feature>
<dbReference type="EMBL" id="CAMAPE010000010">
    <property type="protein sequence ID" value="CAH9077765.1"/>
    <property type="molecule type" value="Genomic_DNA"/>
</dbReference>
<accession>A0A9P0YUW0</accession>
<dbReference type="Proteomes" id="UP001152484">
    <property type="component" value="Unassembled WGS sequence"/>
</dbReference>
<evidence type="ECO:0000256" key="1">
    <source>
        <dbReference type="SAM" id="MobiDB-lite"/>
    </source>
</evidence>
<feature type="region of interest" description="Disordered" evidence="1">
    <location>
        <begin position="1"/>
        <end position="43"/>
    </location>
</feature>
<sequence>MQTPNKLPTPSPQMHTQRLPIFPPSSHHHSQPQPQLSPVTPITPRSPLYSCLSESSTAPAVTAPLRLPVQSLTHIQIMRPTLQFAVIGLNLPKRENICS</sequence>
<reference evidence="2" key="1">
    <citation type="submission" date="2022-07" db="EMBL/GenBank/DDBJ databases">
        <authorList>
            <person name="Macas J."/>
            <person name="Novak P."/>
            <person name="Neumann P."/>
        </authorList>
    </citation>
    <scope>NUCLEOTIDE SEQUENCE</scope>
</reference>
<keyword evidence="3" id="KW-1185">Reference proteome</keyword>
<organism evidence="2 3">
    <name type="scientific">Cuscuta europaea</name>
    <name type="common">European dodder</name>
    <dbReference type="NCBI Taxonomy" id="41803"/>
    <lineage>
        <taxon>Eukaryota</taxon>
        <taxon>Viridiplantae</taxon>
        <taxon>Streptophyta</taxon>
        <taxon>Embryophyta</taxon>
        <taxon>Tracheophyta</taxon>
        <taxon>Spermatophyta</taxon>
        <taxon>Magnoliopsida</taxon>
        <taxon>eudicotyledons</taxon>
        <taxon>Gunneridae</taxon>
        <taxon>Pentapetalae</taxon>
        <taxon>asterids</taxon>
        <taxon>lamiids</taxon>
        <taxon>Solanales</taxon>
        <taxon>Convolvulaceae</taxon>
        <taxon>Cuscuteae</taxon>
        <taxon>Cuscuta</taxon>
        <taxon>Cuscuta subgen. Cuscuta</taxon>
    </lineage>
</organism>
<gene>
    <name evidence="2" type="ORF">CEURO_LOCUS6438</name>
</gene>
<evidence type="ECO:0000313" key="2">
    <source>
        <dbReference type="EMBL" id="CAH9077765.1"/>
    </source>
</evidence>
<dbReference type="AlphaFoldDB" id="A0A9P0YUW0"/>